<dbReference type="Gene3D" id="3.40.50.1970">
    <property type="match status" value="1"/>
</dbReference>
<organism evidence="8 9">
    <name type="scientific">Nostoc cf. commune SO-36</name>
    <dbReference type="NCBI Taxonomy" id="449208"/>
    <lineage>
        <taxon>Bacteria</taxon>
        <taxon>Bacillati</taxon>
        <taxon>Cyanobacteriota</taxon>
        <taxon>Cyanophyceae</taxon>
        <taxon>Nostocales</taxon>
        <taxon>Nostocaceae</taxon>
        <taxon>Nostoc</taxon>
    </lineage>
</organism>
<keyword evidence="3" id="KW-0520">NAD</keyword>
<sequence length="402" mass="44795">MIVDIKQKSKFNLQPIHQRVSVSFNYEVYFTQNLFELKNPTLAQVITADGETKPKKIFAVVDAGILKYQPELVKQLVAYTKFYAEVLAIAAEPMIISGGEAAKNDRNLVDQIQQQIEAAGLCRHSYILAIGGGAVLDLVGYAAATAHRGIRLIRVPTTVLAQNDSGVGVKNGINAFGKKNFLGTFAPPYAVINDSAFLTTLDDRDWRSGIAEAIKVALIKDASFFDFIHRHTPALVCRDMDSMQQIIYRCAQLHLEHIANGGDPFEMGSSRPLDFGHWAAHKLEHLTNYRLRHGEAVAIGIALDSTYSFLAGLLDYSDWQQILKTLSALGFALYVPELAQKLSQLEDPDCLFRGLTEFREHLGGELTLTLLQGIGKRIEVHEVDLFLYREAISLLQEFRVKF</sequence>
<dbReference type="PANTHER" id="PTHR43622:SF7">
    <property type="entry name" value="3-DEHYDROQUINATE SYNTHASE, CHLOROPLASTIC"/>
    <property type="match status" value="1"/>
</dbReference>
<gene>
    <name evidence="8" type="primary">aroB_1</name>
    <name evidence="8" type="ORF">ANSO36C_00310</name>
</gene>
<dbReference type="NCBIfam" id="NF004852">
    <property type="entry name" value="PRK06203.1"/>
    <property type="match status" value="1"/>
</dbReference>
<dbReference type="PANTHER" id="PTHR43622">
    <property type="entry name" value="3-DEHYDROQUINATE SYNTHASE"/>
    <property type="match status" value="1"/>
</dbReference>
<dbReference type="EMBL" id="AP025732">
    <property type="protein sequence ID" value="BDI14229.1"/>
    <property type="molecule type" value="Genomic_DNA"/>
</dbReference>
<dbReference type="InterPro" id="IPR030960">
    <property type="entry name" value="DHQS/DOIS_N"/>
</dbReference>
<keyword evidence="9" id="KW-1185">Reference proteome</keyword>
<evidence type="ECO:0000313" key="8">
    <source>
        <dbReference type="EMBL" id="BDI14229.1"/>
    </source>
</evidence>
<evidence type="ECO:0000259" key="6">
    <source>
        <dbReference type="Pfam" id="PF01761"/>
    </source>
</evidence>
<evidence type="ECO:0000259" key="7">
    <source>
        <dbReference type="Pfam" id="PF24621"/>
    </source>
</evidence>
<dbReference type="Gene3D" id="1.20.1090.10">
    <property type="entry name" value="Dehydroquinate synthase-like - alpha domain"/>
    <property type="match status" value="1"/>
</dbReference>
<reference evidence="8" key="1">
    <citation type="submission" date="2022-04" db="EMBL/GenBank/DDBJ databases">
        <title>Complete genome sequence of a cyanobacterium, Nostoc sp. SO-36, isolated in Antarctica.</title>
        <authorList>
            <person name="Kanesaki Y."/>
            <person name="Effendi D."/>
            <person name="Sakamoto T."/>
            <person name="Ohtani S."/>
            <person name="Awai K."/>
        </authorList>
    </citation>
    <scope>NUCLEOTIDE SEQUENCE</scope>
    <source>
        <strain evidence="8">SO-36</strain>
    </source>
</reference>
<dbReference type="SUPFAM" id="SSF56796">
    <property type="entry name" value="Dehydroquinate synthase-like"/>
    <property type="match status" value="1"/>
</dbReference>
<evidence type="ECO:0000313" key="9">
    <source>
        <dbReference type="Proteomes" id="UP001055453"/>
    </source>
</evidence>
<feature type="domain" description="3-dehydroquinate synthase C-terminal" evidence="7">
    <location>
        <begin position="209"/>
        <end position="336"/>
    </location>
</feature>
<comment type="cofactor">
    <cofactor evidence="1">
        <name>NAD(+)</name>
        <dbReference type="ChEBI" id="CHEBI:57540"/>
    </cofactor>
</comment>
<dbReference type="Pfam" id="PF24621">
    <property type="entry name" value="DHQS_C"/>
    <property type="match status" value="1"/>
</dbReference>
<dbReference type="CDD" id="cd08198">
    <property type="entry name" value="DHQS-like"/>
    <property type="match status" value="1"/>
</dbReference>
<dbReference type="InterPro" id="IPR056179">
    <property type="entry name" value="DHQS_C"/>
</dbReference>
<evidence type="ECO:0000256" key="4">
    <source>
        <dbReference type="ARBA" id="ARBA00023141"/>
    </source>
</evidence>
<proteinExistence type="predicted"/>
<evidence type="ECO:0000256" key="2">
    <source>
        <dbReference type="ARBA" id="ARBA00022605"/>
    </source>
</evidence>
<dbReference type="Pfam" id="PF01761">
    <property type="entry name" value="DHQ_synthase"/>
    <property type="match status" value="1"/>
</dbReference>
<evidence type="ECO:0000256" key="5">
    <source>
        <dbReference type="ARBA" id="ARBA00023239"/>
    </source>
</evidence>
<keyword evidence="4" id="KW-0057">Aromatic amino acid biosynthesis</keyword>
<protein>
    <submittedName>
        <fullName evidence="8">3-dehydroquinate synthase</fullName>
    </submittedName>
</protein>
<evidence type="ECO:0000256" key="1">
    <source>
        <dbReference type="ARBA" id="ARBA00001911"/>
    </source>
</evidence>
<accession>A0ABM7YUD8</accession>
<dbReference type="InterPro" id="IPR050071">
    <property type="entry name" value="Dehydroquinate_synthase"/>
</dbReference>
<keyword evidence="2" id="KW-0028">Amino-acid biosynthesis</keyword>
<dbReference type="RefSeq" id="WP_251957860.1">
    <property type="nucleotide sequence ID" value="NZ_AP025732.1"/>
</dbReference>
<keyword evidence="5" id="KW-0456">Lyase</keyword>
<evidence type="ECO:0000256" key="3">
    <source>
        <dbReference type="ARBA" id="ARBA00023027"/>
    </source>
</evidence>
<dbReference type="Proteomes" id="UP001055453">
    <property type="component" value="Chromosome"/>
</dbReference>
<feature type="domain" description="3-dehydroquinate synthase N-terminal" evidence="6">
    <location>
        <begin position="94"/>
        <end position="207"/>
    </location>
</feature>
<name>A0ABM7YUD8_NOSCO</name>